<evidence type="ECO:0000313" key="3">
    <source>
        <dbReference type="Proteomes" id="UP000619486"/>
    </source>
</evidence>
<sequence length="57" mass="6569">MFEYELHRINQAELIARADAERLAGQFRKARRAQRRSAKHEAEGRVSRSPSAFTRAA</sequence>
<name>A0A918HBU4_9ACTN</name>
<feature type="region of interest" description="Disordered" evidence="1">
    <location>
        <begin position="27"/>
        <end position="57"/>
    </location>
</feature>
<gene>
    <name evidence="2" type="ORF">GCM10014713_49410</name>
</gene>
<evidence type="ECO:0000256" key="1">
    <source>
        <dbReference type="SAM" id="MobiDB-lite"/>
    </source>
</evidence>
<accession>A0A918HBU4</accession>
<comment type="caution">
    <text evidence="2">The sequence shown here is derived from an EMBL/GenBank/DDBJ whole genome shotgun (WGS) entry which is preliminary data.</text>
</comment>
<protein>
    <submittedName>
        <fullName evidence="2">Uncharacterized protein</fullName>
    </submittedName>
</protein>
<dbReference type="EMBL" id="BMQQ01000021">
    <property type="protein sequence ID" value="GGT49263.1"/>
    <property type="molecule type" value="Genomic_DNA"/>
</dbReference>
<proteinExistence type="predicted"/>
<evidence type="ECO:0000313" key="2">
    <source>
        <dbReference type="EMBL" id="GGT49263.1"/>
    </source>
</evidence>
<keyword evidence="3" id="KW-1185">Reference proteome</keyword>
<dbReference type="AlphaFoldDB" id="A0A918HBU4"/>
<feature type="compositionally biased region" description="Polar residues" evidence="1">
    <location>
        <begin position="48"/>
        <end position="57"/>
    </location>
</feature>
<dbReference type="RefSeq" id="WP_019889666.1">
    <property type="nucleotide sequence ID" value="NZ_BMQQ01000021.1"/>
</dbReference>
<dbReference type="Proteomes" id="UP000619486">
    <property type="component" value="Unassembled WGS sequence"/>
</dbReference>
<reference evidence="2" key="1">
    <citation type="journal article" date="2014" name="Int. J. Syst. Evol. Microbiol.">
        <title>Complete genome sequence of Corynebacterium casei LMG S-19264T (=DSM 44701T), isolated from a smear-ripened cheese.</title>
        <authorList>
            <consortium name="US DOE Joint Genome Institute (JGI-PGF)"/>
            <person name="Walter F."/>
            <person name="Albersmeier A."/>
            <person name="Kalinowski J."/>
            <person name="Ruckert C."/>
        </authorList>
    </citation>
    <scope>NUCLEOTIDE SEQUENCE</scope>
    <source>
        <strain evidence="2">JCM 3172</strain>
    </source>
</reference>
<feature type="compositionally biased region" description="Basic residues" evidence="1">
    <location>
        <begin position="28"/>
        <end position="38"/>
    </location>
</feature>
<reference evidence="2" key="2">
    <citation type="submission" date="2020-09" db="EMBL/GenBank/DDBJ databases">
        <authorList>
            <person name="Sun Q."/>
            <person name="Ohkuma M."/>
        </authorList>
    </citation>
    <scope>NUCLEOTIDE SEQUENCE</scope>
    <source>
        <strain evidence="2">JCM 3172</strain>
    </source>
</reference>
<organism evidence="2 3">
    <name type="scientific">Streptomyces purpureus</name>
    <dbReference type="NCBI Taxonomy" id="1951"/>
    <lineage>
        <taxon>Bacteria</taxon>
        <taxon>Bacillati</taxon>
        <taxon>Actinomycetota</taxon>
        <taxon>Actinomycetes</taxon>
        <taxon>Kitasatosporales</taxon>
        <taxon>Streptomycetaceae</taxon>
        <taxon>Streptomyces</taxon>
    </lineage>
</organism>